<accession>A0A6B0UHZ1</accession>
<name>A0A6B0UHZ1_IXORI</name>
<sequence>MPGASRRCSSTWTCACPCLRCQPCRRSSRRGGRTPGLGGAGRGLAACAPCSCRTRRRRCPTSSRRTHGASCRCSSTWTCVGSGARCRPCLRARPPAAAWPVASLA</sequence>
<dbReference type="AlphaFoldDB" id="A0A6B0UHZ1"/>
<evidence type="ECO:0000313" key="1">
    <source>
        <dbReference type="EMBL" id="MXU89006.1"/>
    </source>
</evidence>
<organism evidence="1">
    <name type="scientific">Ixodes ricinus</name>
    <name type="common">Common tick</name>
    <name type="synonym">Acarus ricinus</name>
    <dbReference type="NCBI Taxonomy" id="34613"/>
    <lineage>
        <taxon>Eukaryota</taxon>
        <taxon>Metazoa</taxon>
        <taxon>Ecdysozoa</taxon>
        <taxon>Arthropoda</taxon>
        <taxon>Chelicerata</taxon>
        <taxon>Arachnida</taxon>
        <taxon>Acari</taxon>
        <taxon>Parasitiformes</taxon>
        <taxon>Ixodida</taxon>
        <taxon>Ixodoidea</taxon>
        <taxon>Ixodidae</taxon>
        <taxon>Ixodinae</taxon>
        <taxon>Ixodes</taxon>
    </lineage>
</organism>
<dbReference type="EMBL" id="GIFC01006923">
    <property type="protein sequence ID" value="MXU89006.1"/>
    <property type="molecule type" value="Transcribed_RNA"/>
</dbReference>
<protein>
    <submittedName>
        <fullName evidence="1">Uncharacterized protein</fullName>
    </submittedName>
</protein>
<reference evidence="1" key="1">
    <citation type="submission" date="2019-12" db="EMBL/GenBank/DDBJ databases">
        <title>An insight into the sialome of adult female Ixodes ricinus ticks feeding for 6 days.</title>
        <authorList>
            <person name="Perner J."/>
            <person name="Ribeiro J.M.C."/>
        </authorList>
    </citation>
    <scope>NUCLEOTIDE SEQUENCE</scope>
    <source>
        <strain evidence="1">Semi-engorged</strain>
        <tissue evidence="1">Salivary glands</tissue>
    </source>
</reference>
<proteinExistence type="predicted"/>